<keyword evidence="9" id="KW-1185">Reference proteome</keyword>
<feature type="transmembrane region" description="Helical" evidence="7">
    <location>
        <begin position="53"/>
        <end position="74"/>
    </location>
</feature>
<dbReference type="EMBL" id="JAUCBP010000002">
    <property type="protein sequence ID" value="MDM7859614.1"/>
    <property type="molecule type" value="Genomic_DNA"/>
</dbReference>
<feature type="transmembrane region" description="Helical" evidence="7">
    <location>
        <begin position="86"/>
        <end position="106"/>
    </location>
</feature>
<comment type="caution">
    <text evidence="8">The sequence shown here is derived from an EMBL/GenBank/DDBJ whole genome shotgun (WGS) entry which is preliminary data.</text>
</comment>
<evidence type="ECO:0000256" key="5">
    <source>
        <dbReference type="ARBA" id="ARBA00022989"/>
    </source>
</evidence>
<evidence type="ECO:0000313" key="9">
    <source>
        <dbReference type="Proteomes" id="UP001234343"/>
    </source>
</evidence>
<dbReference type="PANTHER" id="PTHR40043">
    <property type="entry name" value="UPF0719 INNER MEMBRANE PROTEIN YJFL"/>
    <property type="match status" value="1"/>
</dbReference>
<accession>A0ABT7STT9</accession>
<keyword evidence="6 7" id="KW-0472">Membrane</keyword>
<sequence length="302" mass="32541">METLVKLNPLPHDLWVYLSIDIAITLLLLLVVRWVSGRVSDINVTEELGSRDNFAFGISVAGRMLSLLIVLGAVVGRHAGEGYEEAALGMVVFGLISIVLVKFGRFAHDKLVLHRVDTDAMIQDKNVSIALVDAASAIASAIILRSMLVWVEGTDLNAIVAVFSGFSVVLVVQLMITRLYEMRFASDNQNDSLQKILGKGQIALAIEHAGSLLGTALVVSSGASILSYDPHTYVSNLTGWLFTSFSLALGLFITVNVAKRIVLAGIDWRQEVDQQHNIGVAAIQFILSVGVALIVLGVLSHI</sequence>
<dbReference type="Pfam" id="PF03994">
    <property type="entry name" value="DUF350"/>
    <property type="match status" value="2"/>
</dbReference>
<evidence type="ECO:0000313" key="8">
    <source>
        <dbReference type="EMBL" id="MDM7859614.1"/>
    </source>
</evidence>
<dbReference type="PANTHER" id="PTHR40043:SF1">
    <property type="entry name" value="UPF0719 INNER MEMBRANE PROTEIN YJFL"/>
    <property type="match status" value="1"/>
</dbReference>
<reference evidence="8 9" key="1">
    <citation type="submission" date="2023-06" db="EMBL/GenBank/DDBJ databases">
        <title>Alteromonas sp. ASW11-36 isolated from intertidal sand.</title>
        <authorList>
            <person name="Li Y."/>
        </authorList>
    </citation>
    <scope>NUCLEOTIDE SEQUENCE [LARGE SCALE GENOMIC DNA]</scope>
    <source>
        <strain evidence="8 9">ASW11-36</strain>
    </source>
</reference>
<keyword evidence="4 7" id="KW-0812">Transmembrane</keyword>
<proteinExistence type="inferred from homology"/>
<dbReference type="InterPro" id="IPR007140">
    <property type="entry name" value="DUF350"/>
</dbReference>
<comment type="similarity">
    <text evidence="2">Belongs to the UPF0719 family.</text>
</comment>
<dbReference type="RefSeq" id="WP_289363684.1">
    <property type="nucleotide sequence ID" value="NZ_JAUCBP010000002.1"/>
</dbReference>
<feature type="transmembrane region" description="Helical" evidence="7">
    <location>
        <begin position="14"/>
        <end position="32"/>
    </location>
</feature>
<feature type="transmembrane region" description="Helical" evidence="7">
    <location>
        <begin position="127"/>
        <end position="150"/>
    </location>
</feature>
<feature type="transmembrane region" description="Helical" evidence="7">
    <location>
        <begin position="202"/>
        <end position="225"/>
    </location>
</feature>
<keyword evidence="5 7" id="KW-1133">Transmembrane helix</keyword>
<dbReference type="Proteomes" id="UP001234343">
    <property type="component" value="Unassembled WGS sequence"/>
</dbReference>
<evidence type="ECO:0000256" key="4">
    <source>
        <dbReference type="ARBA" id="ARBA00022692"/>
    </source>
</evidence>
<evidence type="ECO:0000256" key="7">
    <source>
        <dbReference type="SAM" id="Phobius"/>
    </source>
</evidence>
<feature type="transmembrane region" description="Helical" evidence="7">
    <location>
        <begin position="156"/>
        <end position="176"/>
    </location>
</feature>
<gene>
    <name evidence="8" type="ORF">QTP81_03205</name>
</gene>
<keyword evidence="3" id="KW-1003">Cell membrane</keyword>
<comment type="subcellular location">
    <subcellularLocation>
        <location evidence="1">Cell membrane</location>
        <topology evidence="1">Multi-pass membrane protein</topology>
    </subcellularLocation>
</comment>
<organism evidence="8 9">
    <name type="scientific">Alteromonas arenosi</name>
    <dbReference type="NCBI Taxonomy" id="3055817"/>
    <lineage>
        <taxon>Bacteria</taxon>
        <taxon>Pseudomonadati</taxon>
        <taxon>Pseudomonadota</taxon>
        <taxon>Gammaproteobacteria</taxon>
        <taxon>Alteromonadales</taxon>
        <taxon>Alteromonadaceae</taxon>
        <taxon>Alteromonas/Salinimonas group</taxon>
        <taxon>Alteromonas</taxon>
    </lineage>
</organism>
<protein>
    <submittedName>
        <fullName evidence="8">DUF350 domain-containing protein</fullName>
    </submittedName>
</protein>
<evidence type="ECO:0000256" key="1">
    <source>
        <dbReference type="ARBA" id="ARBA00004651"/>
    </source>
</evidence>
<feature type="transmembrane region" description="Helical" evidence="7">
    <location>
        <begin position="278"/>
        <end position="299"/>
    </location>
</feature>
<name>A0ABT7STT9_9ALTE</name>
<evidence type="ECO:0000256" key="3">
    <source>
        <dbReference type="ARBA" id="ARBA00022475"/>
    </source>
</evidence>
<evidence type="ECO:0000256" key="2">
    <source>
        <dbReference type="ARBA" id="ARBA00005779"/>
    </source>
</evidence>
<feature type="transmembrane region" description="Helical" evidence="7">
    <location>
        <begin position="237"/>
        <end position="258"/>
    </location>
</feature>
<evidence type="ECO:0000256" key="6">
    <source>
        <dbReference type="ARBA" id="ARBA00023136"/>
    </source>
</evidence>